<dbReference type="SUPFAM" id="SSF49899">
    <property type="entry name" value="Concanavalin A-like lectins/glucanases"/>
    <property type="match status" value="1"/>
</dbReference>
<dbReference type="EC" id="2.7.11.1" evidence="4"/>
<keyword evidence="22" id="KW-1185">Reference proteome</keyword>
<dbReference type="Pfam" id="PF00139">
    <property type="entry name" value="Lectin_legB"/>
    <property type="match status" value="1"/>
</dbReference>
<feature type="transmembrane region" description="Helical" evidence="18">
    <location>
        <begin position="297"/>
        <end position="323"/>
    </location>
</feature>
<evidence type="ECO:0000256" key="19">
    <source>
        <dbReference type="SAM" id="SignalP"/>
    </source>
</evidence>
<dbReference type="InterPro" id="IPR001245">
    <property type="entry name" value="Ser-Thr/Tyr_kinase_cat_dom"/>
</dbReference>
<reference evidence="21 22" key="1">
    <citation type="submission" date="2017-09" db="EMBL/GenBank/DDBJ databases">
        <authorList>
            <consortium name="International Durum Wheat Genome Sequencing Consortium (IDWGSC)"/>
            <person name="Milanesi L."/>
        </authorList>
    </citation>
    <scope>NUCLEOTIDE SEQUENCE [LARGE SCALE GENOMIC DNA]</scope>
    <source>
        <strain evidence="22">cv. Svevo</strain>
    </source>
</reference>
<dbReference type="CDD" id="cd06899">
    <property type="entry name" value="lectin_legume_LecRK_Arcelin_ConA"/>
    <property type="match status" value="1"/>
</dbReference>
<evidence type="ECO:0000256" key="11">
    <source>
        <dbReference type="ARBA" id="ARBA00022741"/>
    </source>
</evidence>
<evidence type="ECO:0000256" key="6">
    <source>
        <dbReference type="ARBA" id="ARBA00022527"/>
    </source>
</evidence>
<dbReference type="InterPro" id="IPR011009">
    <property type="entry name" value="Kinase-like_dom_sf"/>
</dbReference>
<evidence type="ECO:0000256" key="4">
    <source>
        <dbReference type="ARBA" id="ARBA00012513"/>
    </source>
</evidence>
<comment type="catalytic activity">
    <reaction evidence="16">
        <text>L-threonyl-[protein] + ATP = O-phospho-L-threonyl-[protein] + ADP + H(+)</text>
        <dbReference type="Rhea" id="RHEA:46608"/>
        <dbReference type="Rhea" id="RHEA-COMP:11060"/>
        <dbReference type="Rhea" id="RHEA-COMP:11605"/>
        <dbReference type="ChEBI" id="CHEBI:15378"/>
        <dbReference type="ChEBI" id="CHEBI:30013"/>
        <dbReference type="ChEBI" id="CHEBI:30616"/>
        <dbReference type="ChEBI" id="CHEBI:61977"/>
        <dbReference type="ChEBI" id="CHEBI:456216"/>
        <dbReference type="EC" id="2.7.11.1"/>
    </reaction>
</comment>
<dbReference type="FunFam" id="2.60.120.200:FF:000112">
    <property type="entry name" value="L-type lectin-domain containing receptor kinase V.9"/>
    <property type="match status" value="1"/>
</dbReference>
<keyword evidence="7" id="KW-0808">Transferase</keyword>
<evidence type="ECO:0000256" key="1">
    <source>
        <dbReference type="ARBA" id="ARBA00004251"/>
    </source>
</evidence>
<dbReference type="PANTHER" id="PTHR27007">
    <property type="match status" value="1"/>
</dbReference>
<evidence type="ECO:0000256" key="7">
    <source>
        <dbReference type="ARBA" id="ARBA00022679"/>
    </source>
</evidence>
<evidence type="ECO:0000313" key="21">
    <source>
        <dbReference type="EMBL" id="VAI71818.1"/>
    </source>
</evidence>
<dbReference type="GO" id="GO:0006952">
    <property type="term" value="P:defense response"/>
    <property type="evidence" value="ECO:0007669"/>
    <property type="project" value="UniProtKB-ARBA"/>
</dbReference>
<gene>
    <name evidence="21" type="ORF">TRITD_7Av1G053210</name>
</gene>
<dbReference type="GO" id="GO:0051707">
    <property type="term" value="P:response to other organism"/>
    <property type="evidence" value="ECO:0007669"/>
    <property type="project" value="UniProtKB-ARBA"/>
</dbReference>
<dbReference type="SMART" id="SM00220">
    <property type="entry name" value="S_TKc"/>
    <property type="match status" value="1"/>
</dbReference>
<dbReference type="Proteomes" id="UP000324705">
    <property type="component" value="Chromosome 7A"/>
</dbReference>
<dbReference type="PROSITE" id="PS50011">
    <property type="entry name" value="PROTEIN_KINASE_DOM"/>
    <property type="match status" value="1"/>
</dbReference>
<dbReference type="AlphaFoldDB" id="A0A9R0Z770"/>
<sequence>MAASAAALCLSVLLLIAVCCRSDVNFIYQGFQRAPNLSLDGSASVLRGGALQLTNDSERLVGHAFYGSPVALGTLDDSQSGGGLAVSSFSTAFVFDIVTVGTGGGHGLAFVVAPSRALPGASPEIYLGVLGPNTNGKVSNHVFAVEFDTVTDLGMNETNGNHVGVDVNSLVSNVSEQAAYYTTGADGEDMKVPVKLESAQQIQAWIDYDGGSSLLNVTVAPVSVTGRPQRPLISTKIDLRSVFKENMYVGFSSATGKLASSHYILAWSFRTNGLAQPIDLRRLPKVPRQRTPAPKVLIIKFAAVACAGTITLVAAAMVTVLWLRRRAALADKLEDWELEVEHPQRIPYIELYKAARGFKESGFFGSGGFGHVYKGVLGRRRSGSGSGPGDEVAIKRISSGTKQGMREFVAEVSSLGRMRHRNLVELRGWCKHDQDLLLVYEFMPNGSLDAHLFGGRGEVLTWAQRFGVIRGVARGLLYLHEEWEHVVVHRDVKANNVLLGADMGARLGDFGLARLYEHGAAPGMVCSLGRPEARPSMRQVCQFLNGEKVLPEDSALVFSDPDSSVFLGPVLSAMTLPSSCGTMSFGSLHGGR</sequence>
<evidence type="ECO:0000256" key="10">
    <source>
        <dbReference type="ARBA" id="ARBA00022734"/>
    </source>
</evidence>
<dbReference type="SUPFAM" id="SSF56112">
    <property type="entry name" value="Protein kinase-like (PK-like)"/>
    <property type="match status" value="1"/>
</dbReference>
<proteinExistence type="inferred from homology"/>
<organism evidence="21 22">
    <name type="scientific">Triticum turgidum subsp. durum</name>
    <name type="common">Durum wheat</name>
    <name type="synonym">Triticum durum</name>
    <dbReference type="NCBI Taxonomy" id="4567"/>
    <lineage>
        <taxon>Eukaryota</taxon>
        <taxon>Viridiplantae</taxon>
        <taxon>Streptophyta</taxon>
        <taxon>Embryophyta</taxon>
        <taxon>Tracheophyta</taxon>
        <taxon>Spermatophyta</taxon>
        <taxon>Magnoliopsida</taxon>
        <taxon>Liliopsida</taxon>
        <taxon>Poales</taxon>
        <taxon>Poaceae</taxon>
        <taxon>BOP clade</taxon>
        <taxon>Pooideae</taxon>
        <taxon>Triticodae</taxon>
        <taxon>Triticeae</taxon>
        <taxon>Triticinae</taxon>
        <taxon>Triticum</taxon>
    </lineage>
</organism>
<feature type="chain" id="PRO_5040448705" description="non-specific serine/threonine protein kinase" evidence="19">
    <location>
        <begin position="23"/>
        <end position="592"/>
    </location>
</feature>
<dbReference type="GO" id="GO:0004674">
    <property type="term" value="F:protein serine/threonine kinase activity"/>
    <property type="evidence" value="ECO:0007669"/>
    <property type="project" value="UniProtKB-KW"/>
</dbReference>
<evidence type="ECO:0000256" key="14">
    <source>
        <dbReference type="ARBA" id="ARBA00022989"/>
    </source>
</evidence>
<evidence type="ECO:0000256" key="5">
    <source>
        <dbReference type="ARBA" id="ARBA00022475"/>
    </source>
</evidence>
<keyword evidence="9 19" id="KW-0732">Signal</keyword>
<evidence type="ECO:0000256" key="12">
    <source>
        <dbReference type="ARBA" id="ARBA00022777"/>
    </source>
</evidence>
<evidence type="ECO:0000256" key="13">
    <source>
        <dbReference type="ARBA" id="ARBA00022840"/>
    </source>
</evidence>
<evidence type="ECO:0000256" key="8">
    <source>
        <dbReference type="ARBA" id="ARBA00022692"/>
    </source>
</evidence>
<dbReference type="Gene3D" id="3.30.200.20">
    <property type="entry name" value="Phosphorylase Kinase, domain 1"/>
    <property type="match status" value="1"/>
</dbReference>
<evidence type="ECO:0000313" key="22">
    <source>
        <dbReference type="Proteomes" id="UP000324705"/>
    </source>
</evidence>
<dbReference type="InterPro" id="IPR050528">
    <property type="entry name" value="L-type_Lectin-RKs"/>
</dbReference>
<protein>
    <recommendedName>
        <fullName evidence="4">non-specific serine/threonine protein kinase</fullName>
        <ecNumber evidence="4">2.7.11.1</ecNumber>
    </recommendedName>
</protein>
<feature type="signal peptide" evidence="19">
    <location>
        <begin position="1"/>
        <end position="22"/>
    </location>
</feature>
<evidence type="ECO:0000256" key="15">
    <source>
        <dbReference type="ARBA" id="ARBA00023136"/>
    </source>
</evidence>
<comment type="catalytic activity">
    <reaction evidence="17">
        <text>L-seryl-[protein] + ATP = O-phospho-L-seryl-[protein] + ADP + H(+)</text>
        <dbReference type="Rhea" id="RHEA:17989"/>
        <dbReference type="Rhea" id="RHEA-COMP:9863"/>
        <dbReference type="Rhea" id="RHEA-COMP:11604"/>
        <dbReference type="ChEBI" id="CHEBI:15378"/>
        <dbReference type="ChEBI" id="CHEBI:29999"/>
        <dbReference type="ChEBI" id="CHEBI:30616"/>
        <dbReference type="ChEBI" id="CHEBI:83421"/>
        <dbReference type="ChEBI" id="CHEBI:456216"/>
        <dbReference type="EC" id="2.7.11.1"/>
    </reaction>
</comment>
<evidence type="ECO:0000256" key="18">
    <source>
        <dbReference type="SAM" id="Phobius"/>
    </source>
</evidence>
<keyword evidence="10" id="KW-0430">Lectin</keyword>
<dbReference type="GO" id="GO:0030246">
    <property type="term" value="F:carbohydrate binding"/>
    <property type="evidence" value="ECO:0007669"/>
    <property type="project" value="UniProtKB-KW"/>
</dbReference>
<dbReference type="Gramene" id="TRITD7Av1G053210.3">
    <property type="protein sequence ID" value="TRITD7Av1G053210.3"/>
    <property type="gene ID" value="TRITD7Av1G053210"/>
</dbReference>
<dbReference type="InterPro" id="IPR013320">
    <property type="entry name" value="ConA-like_dom_sf"/>
</dbReference>
<comment type="similarity">
    <text evidence="3">In the C-terminal section; belongs to the protein kinase superfamily. Ser/Thr protein kinase family.</text>
</comment>
<keyword evidence="6" id="KW-0723">Serine/threonine-protein kinase</keyword>
<dbReference type="Gene3D" id="1.10.510.10">
    <property type="entry name" value="Transferase(Phosphotransferase) domain 1"/>
    <property type="match status" value="1"/>
</dbReference>
<name>A0A9R0Z770_TRITD</name>
<dbReference type="Gene3D" id="2.60.120.200">
    <property type="match status" value="1"/>
</dbReference>
<dbReference type="InterPro" id="IPR008271">
    <property type="entry name" value="Ser/Thr_kinase_AS"/>
</dbReference>
<keyword evidence="15 18" id="KW-0472">Membrane</keyword>
<evidence type="ECO:0000259" key="20">
    <source>
        <dbReference type="PROSITE" id="PS50011"/>
    </source>
</evidence>
<dbReference type="Pfam" id="PF07714">
    <property type="entry name" value="PK_Tyr_Ser-Thr"/>
    <property type="match status" value="1"/>
</dbReference>
<evidence type="ECO:0000256" key="2">
    <source>
        <dbReference type="ARBA" id="ARBA00008536"/>
    </source>
</evidence>
<keyword evidence="11" id="KW-0547">Nucleotide-binding</keyword>
<comment type="subcellular location">
    <subcellularLocation>
        <location evidence="1">Cell membrane</location>
        <topology evidence="1">Single-pass type I membrane protein</topology>
    </subcellularLocation>
</comment>
<dbReference type="GO" id="GO:0005524">
    <property type="term" value="F:ATP binding"/>
    <property type="evidence" value="ECO:0007669"/>
    <property type="project" value="UniProtKB-KW"/>
</dbReference>
<dbReference type="InterPro" id="IPR000719">
    <property type="entry name" value="Prot_kinase_dom"/>
</dbReference>
<keyword evidence="14 18" id="KW-1133">Transmembrane helix</keyword>
<feature type="domain" description="Protein kinase" evidence="20">
    <location>
        <begin position="358"/>
        <end position="592"/>
    </location>
</feature>
<dbReference type="FunFam" id="1.10.510.10:FF:001023">
    <property type="entry name" value="Os07g0541700 protein"/>
    <property type="match status" value="1"/>
</dbReference>
<keyword evidence="12" id="KW-0418">Kinase</keyword>
<evidence type="ECO:0000256" key="3">
    <source>
        <dbReference type="ARBA" id="ARBA00010217"/>
    </source>
</evidence>
<evidence type="ECO:0000256" key="16">
    <source>
        <dbReference type="ARBA" id="ARBA00047899"/>
    </source>
</evidence>
<keyword evidence="13" id="KW-0067">ATP-binding</keyword>
<keyword evidence="5" id="KW-1003">Cell membrane</keyword>
<comment type="similarity">
    <text evidence="2">In the N-terminal section; belongs to the leguminous lectin family.</text>
</comment>
<dbReference type="PROSITE" id="PS00108">
    <property type="entry name" value="PROTEIN_KINASE_ST"/>
    <property type="match status" value="1"/>
</dbReference>
<evidence type="ECO:0000256" key="17">
    <source>
        <dbReference type="ARBA" id="ARBA00048679"/>
    </source>
</evidence>
<accession>A0A9R0Z770</accession>
<dbReference type="InterPro" id="IPR001220">
    <property type="entry name" value="Legume_lectin_dom"/>
</dbReference>
<dbReference type="GO" id="GO:0005886">
    <property type="term" value="C:plasma membrane"/>
    <property type="evidence" value="ECO:0007669"/>
    <property type="project" value="UniProtKB-SubCell"/>
</dbReference>
<dbReference type="EMBL" id="LT934123">
    <property type="protein sequence ID" value="VAI71818.1"/>
    <property type="molecule type" value="Genomic_DNA"/>
</dbReference>
<evidence type="ECO:0000256" key="9">
    <source>
        <dbReference type="ARBA" id="ARBA00022729"/>
    </source>
</evidence>
<keyword evidence="8 18" id="KW-0812">Transmembrane</keyword>